<dbReference type="InterPro" id="IPR029064">
    <property type="entry name" value="Ribosomal_eL30-like_sf"/>
</dbReference>
<dbReference type="Proteomes" id="UP000007590">
    <property type="component" value="Chromosome"/>
</dbReference>
<dbReference type="HOGENOM" id="CLU_021322_3_2_10"/>
<accession>H8KM75</accession>
<dbReference type="Gene3D" id="3.30.1330.30">
    <property type="match status" value="1"/>
</dbReference>
<dbReference type="GO" id="GO:0006396">
    <property type="term" value="P:RNA processing"/>
    <property type="evidence" value="ECO:0007669"/>
    <property type="project" value="InterPro"/>
</dbReference>
<organism evidence="6 7">
    <name type="scientific">Solitalea canadensis (strain ATCC 29591 / DSM 3403 / JCM 21819 / LMG 8368 / NBRC 15130 / NCIMB 12057 / USAM 9D)</name>
    <name type="common">Flexibacter canadensis</name>
    <dbReference type="NCBI Taxonomy" id="929556"/>
    <lineage>
        <taxon>Bacteria</taxon>
        <taxon>Pseudomonadati</taxon>
        <taxon>Bacteroidota</taxon>
        <taxon>Sphingobacteriia</taxon>
        <taxon>Sphingobacteriales</taxon>
        <taxon>Sphingobacteriaceae</taxon>
        <taxon>Solitalea</taxon>
    </lineage>
</organism>
<comment type="similarity">
    <text evidence="1">Belongs to the class IV-like SAM-binding methyltransferase superfamily. RNA methyltransferase TrmH family.</text>
</comment>
<name>H8KM75_SOLCM</name>
<dbReference type="EMBL" id="CP003349">
    <property type="protein sequence ID" value="AFD09257.1"/>
    <property type="molecule type" value="Genomic_DNA"/>
</dbReference>
<dbReference type="InterPro" id="IPR029026">
    <property type="entry name" value="tRNA_m1G_MTases_N"/>
</dbReference>
<keyword evidence="2 6" id="KW-0489">Methyltransferase</keyword>
<dbReference type="RefSeq" id="WP_014682479.1">
    <property type="nucleotide sequence ID" value="NC_017770.1"/>
</dbReference>
<dbReference type="OrthoDB" id="9794400at2"/>
<protein>
    <submittedName>
        <fullName evidence="6">rRNA methylase</fullName>
    </submittedName>
</protein>
<reference evidence="6" key="1">
    <citation type="submission" date="2012-02" db="EMBL/GenBank/DDBJ databases">
        <title>The complete genome of Solitalea canadensis DSM 3403.</title>
        <authorList>
            <consortium name="US DOE Joint Genome Institute (JGI-PGF)"/>
            <person name="Lucas S."/>
            <person name="Copeland A."/>
            <person name="Lapidus A."/>
            <person name="Glavina del Rio T."/>
            <person name="Dalin E."/>
            <person name="Tice H."/>
            <person name="Bruce D."/>
            <person name="Goodwin L."/>
            <person name="Pitluck S."/>
            <person name="Peters L."/>
            <person name="Ovchinnikova G."/>
            <person name="Lu M."/>
            <person name="Kyrpides N."/>
            <person name="Mavromatis K."/>
            <person name="Ivanova N."/>
            <person name="Brettin T."/>
            <person name="Detter J.C."/>
            <person name="Han C."/>
            <person name="Larimer F."/>
            <person name="Land M."/>
            <person name="Hauser L."/>
            <person name="Markowitz V."/>
            <person name="Cheng J.-F."/>
            <person name="Hugenholtz P."/>
            <person name="Woyke T."/>
            <person name="Wu D."/>
            <person name="Spring S."/>
            <person name="Schroeder M."/>
            <person name="Kopitz M."/>
            <person name="Brambilla E."/>
            <person name="Klenk H.-P."/>
            <person name="Eisen J.A."/>
        </authorList>
    </citation>
    <scope>NUCLEOTIDE SEQUENCE</scope>
    <source>
        <strain evidence="6">DSM 3403</strain>
    </source>
</reference>
<dbReference type="InterPro" id="IPR029028">
    <property type="entry name" value="Alpha/beta_knot_MTases"/>
</dbReference>
<dbReference type="CDD" id="cd18104">
    <property type="entry name" value="SpoU-like_RNA-MTase"/>
    <property type="match status" value="1"/>
</dbReference>
<evidence type="ECO:0000256" key="1">
    <source>
        <dbReference type="ARBA" id="ARBA00007228"/>
    </source>
</evidence>
<dbReference type="GO" id="GO:0032259">
    <property type="term" value="P:methylation"/>
    <property type="evidence" value="ECO:0007669"/>
    <property type="project" value="UniProtKB-KW"/>
</dbReference>
<dbReference type="AlphaFoldDB" id="H8KM75"/>
<dbReference type="Gene3D" id="3.40.1280.10">
    <property type="match status" value="1"/>
</dbReference>
<keyword evidence="7" id="KW-1185">Reference proteome</keyword>
<dbReference type="GO" id="GO:0003723">
    <property type="term" value="F:RNA binding"/>
    <property type="evidence" value="ECO:0007669"/>
    <property type="project" value="InterPro"/>
</dbReference>
<dbReference type="Pfam" id="PF22435">
    <property type="entry name" value="MRM3-like_sub_bind"/>
    <property type="match status" value="1"/>
</dbReference>
<dbReference type="GO" id="GO:0008173">
    <property type="term" value="F:RNA methyltransferase activity"/>
    <property type="evidence" value="ECO:0007669"/>
    <property type="project" value="InterPro"/>
</dbReference>
<evidence type="ECO:0000313" key="6">
    <source>
        <dbReference type="EMBL" id="AFD09257.1"/>
    </source>
</evidence>
<dbReference type="PANTHER" id="PTHR43191:SF2">
    <property type="entry name" value="RRNA METHYLTRANSFERASE 3, MITOCHONDRIAL"/>
    <property type="match status" value="1"/>
</dbReference>
<dbReference type="PANTHER" id="PTHR43191">
    <property type="entry name" value="RRNA METHYLTRANSFERASE 3"/>
    <property type="match status" value="1"/>
</dbReference>
<dbReference type="KEGG" id="scn:Solca_4267"/>
<gene>
    <name evidence="6" type="ordered locus">Solca_4267</name>
</gene>
<evidence type="ECO:0000313" key="7">
    <source>
        <dbReference type="Proteomes" id="UP000007590"/>
    </source>
</evidence>
<dbReference type="InterPro" id="IPR051259">
    <property type="entry name" value="rRNA_Methyltransferase"/>
</dbReference>
<evidence type="ECO:0000259" key="4">
    <source>
        <dbReference type="Pfam" id="PF00588"/>
    </source>
</evidence>
<evidence type="ECO:0000256" key="2">
    <source>
        <dbReference type="ARBA" id="ARBA00022603"/>
    </source>
</evidence>
<dbReference type="eggNOG" id="COG0566">
    <property type="taxonomic scope" value="Bacteria"/>
</dbReference>
<feature type="domain" description="tRNA/rRNA methyltransferase SpoU type" evidence="4">
    <location>
        <begin position="114"/>
        <end position="252"/>
    </location>
</feature>
<dbReference type="SUPFAM" id="SSF75217">
    <property type="entry name" value="alpha/beta knot"/>
    <property type="match status" value="1"/>
</dbReference>
<keyword evidence="3" id="KW-0808">Transferase</keyword>
<sequence length="261" mass="28816">MLDIISSTQNPKIKNVLKLQEKSSERRKQHLIVFEGNRELDLALNAGFNIKTLFVCKDVWGDERIEGVSQRDIFYISKDVFDKIAYREGSDGLIIVAEPKYLTLETLALSPNPFLIILEAVEKPGNLGAILRTADASQADAVIVCDPRTDIYNPNAIRSSVGCVFTTQIVASTNEEVLAWLRSKGITSYAAALTATEFYHETDMAKPCAIVMGTEATGLTDHWLSGANKQIKIPMRGKIDSLNVSTSTAILAFEAMRQRGF</sequence>
<dbReference type="Pfam" id="PF00588">
    <property type="entry name" value="SpoU_methylase"/>
    <property type="match status" value="1"/>
</dbReference>
<evidence type="ECO:0000256" key="3">
    <source>
        <dbReference type="ARBA" id="ARBA00022679"/>
    </source>
</evidence>
<feature type="domain" description="MRM3-like substrate binding" evidence="5">
    <location>
        <begin position="10"/>
        <end position="94"/>
    </location>
</feature>
<dbReference type="SUPFAM" id="SSF55315">
    <property type="entry name" value="L30e-like"/>
    <property type="match status" value="1"/>
</dbReference>
<evidence type="ECO:0000259" key="5">
    <source>
        <dbReference type="Pfam" id="PF22435"/>
    </source>
</evidence>
<dbReference type="InterPro" id="IPR053888">
    <property type="entry name" value="MRM3-like_sub_bind"/>
</dbReference>
<proteinExistence type="inferred from homology"/>
<dbReference type="STRING" id="929556.Solca_4267"/>
<dbReference type="InterPro" id="IPR001537">
    <property type="entry name" value="SpoU_MeTrfase"/>
</dbReference>